<accession>A0A919WHL3</accession>
<dbReference type="SMART" id="SM00014">
    <property type="entry name" value="acidPPc"/>
    <property type="match status" value="1"/>
</dbReference>
<gene>
    <name evidence="9" type="ORF">J27TS8_18820</name>
</gene>
<comment type="caution">
    <text evidence="9">The sequence shown here is derived from an EMBL/GenBank/DDBJ whole genome shotgun (WGS) entry which is preliminary data.</text>
</comment>
<feature type="transmembrane region" description="Helical" evidence="7">
    <location>
        <begin position="36"/>
        <end position="56"/>
    </location>
</feature>
<protein>
    <submittedName>
        <fullName evidence="9">Phosphatidylglycerophosphatase B</fullName>
    </submittedName>
</protein>
<evidence type="ECO:0000256" key="7">
    <source>
        <dbReference type="SAM" id="Phobius"/>
    </source>
</evidence>
<dbReference type="Gene3D" id="1.20.144.10">
    <property type="entry name" value="Phosphatidic acid phosphatase type 2/haloperoxidase"/>
    <property type="match status" value="1"/>
</dbReference>
<dbReference type="EMBL" id="BORC01000002">
    <property type="protein sequence ID" value="GIN61889.1"/>
    <property type="molecule type" value="Genomic_DNA"/>
</dbReference>
<evidence type="ECO:0000313" key="9">
    <source>
        <dbReference type="EMBL" id="GIN61889.1"/>
    </source>
</evidence>
<evidence type="ECO:0000256" key="6">
    <source>
        <dbReference type="ARBA" id="ARBA00023136"/>
    </source>
</evidence>
<dbReference type="AlphaFoldDB" id="A0A919WHL3"/>
<evidence type="ECO:0000313" key="10">
    <source>
        <dbReference type="Proteomes" id="UP000682111"/>
    </source>
</evidence>
<keyword evidence="6 7" id="KW-0472">Membrane</keyword>
<sequence length="175" mass="19717">MITKWAHHLYRYDCGLFHSLNCLFERKALNIFFSRITYFGGATFTIIFCLFIILFAESPVKMWGIESGLALLFSHLIVMLIKKIYPRERPYLSIKEAYVDINPLKDHSFPSGHTTAIFSVITPFIIHLPITSLILYPIGFCVGASRVVLGLHYPSDVLAGALLGSLFAILAVSIF</sequence>
<dbReference type="SUPFAM" id="SSF48317">
    <property type="entry name" value="Acid phosphatase/Vanadium-dependent haloperoxidase"/>
    <property type="match status" value="1"/>
</dbReference>
<comment type="subcellular location">
    <subcellularLocation>
        <location evidence="1">Cell membrane</location>
        <topology evidence="1">Multi-pass membrane protein</topology>
    </subcellularLocation>
</comment>
<proteinExistence type="predicted"/>
<dbReference type="InterPro" id="IPR000326">
    <property type="entry name" value="PAP2/HPO"/>
</dbReference>
<keyword evidence="2" id="KW-1003">Cell membrane</keyword>
<evidence type="ECO:0000256" key="5">
    <source>
        <dbReference type="ARBA" id="ARBA00022989"/>
    </source>
</evidence>
<dbReference type="GO" id="GO:0005886">
    <property type="term" value="C:plasma membrane"/>
    <property type="evidence" value="ECO:0007669"/>
    <property type="project" value="UniProtKB-SubCell"/>
</dbReference>
<name>A0A919WHL3_9BACI</name>
<dbReference type="OrthoDB" id="9789113at2"/>
<keyword evidence="4" id="KW-0378">Hydrolase</keyword>
<evidence type="ECO:0000256" key="1">
    <source>
        <dbReference type="ARBA" id="ARBA00004651"/>
    </source>
</evidence>
<feature type="transmembrane region" description="Helical" evidence="7">
    <location>
        <begin position="157"/>
        <end position="174"/>
    </location>
</feature>
<dbReference type="GO" id="GO:0016787">
    <property type="term" value="F:hydrolase activity"/>
    <property type="evidence" value="ECO:0007669"/>
    <property type="project" value="UniProtKB-KW"/>
</dbReference>
<dbReference type="InterPro" id="IPR036938">
    <property type="entry name" value="PAP2/HPO_sf"/>
</dbReference>
<feature type="transmembrane region" description="Helical" evidence="7">
    <location>
        <begin position="115"/>
        <end position="137"/>
    </location>
</feature>
<evidence type="ECO:0000256" key="4">
    <source>
        <dbReference type="ARBA" id="ARBA00022801"/>
    </source>
</evidence>
<keyword evidence="5 7" id="KW-1133">Transmembrane helix</keyword>
<keyword evidence="10" id="KW-1185">Reference proteome</keyword>
<evidence type="ECO:0000259" key="8">
    <source>
        <dbReference type="SMART" id="SM00014"/>
    </source>
</evidence>
<dbReference type="Pfam" id="PF01569">
    <property type="entry name" value="PAP2"/>
    <property type="match status" value="1"/>
</dbReference>
<organism evidence="9 10">
    <name type="scientific">Robertmurraya siralis</name>
    <dbReference type="NCBI Taxonomy" id="77777"/>
    <lineage>
        <taxon>Bacteria</taxon>
        <taxon>Bacillati</taxon>
        <taxon>Bacillota</taxon>
        <taxon>Bacilli</taxon>
        <taxon>Bacillales</taxon>
        <taxon>Bacillaceae</taxon>
        <taxon>Robertmurraya</taxon>
    </lineage>
</organism>
<feature type="transmembrane region" description="Helical" evidence="7">
    <location>
        <begin position="62"/>
        <end position="81"/>
    </location>
</feature>
<keyword evidence="3 7" id="KW-0812">Transmembrane</keyword>
<dbReference type="PANTHER" id="PTHR14969:SF62">
    <property type="entry name" value="DECAPRENYLPHOSPHORYL-5-PHOSPHORIBOSE PHOSPHATASE RV3807C-RELATED"/>
    <property type="match status" value="1"/>
</dbReference>
<evidence type="ECO:0000256" key="3">
    <source>
        <dbReference type="ARBA" id="ARBA00022692"/>
    </source>
</evidence>
<feature type="domain" description="Phosphatidic acid phosphatase type 2/haloperoxidase" evidence="8">
    <location>
        <begin position="67"/>
        <end position="172"/>
    </location>
</feature>
<reference evidence="9" key="1">
    <citation type="submission" date="2021-03" db="EMBL/GenBank/DDBJ databases">
        <title>Antimicrobial resistance genes in bacteria isolated from Japanese honey, and their potential for conferring macrolide and lincosamide resistance in the American foulbrood pathogen Paenibacillus larvae.</title>
        <authorList>
            <person name="Okamoto M."/>
            <person name="Kumagai M."/>
            <person name="Kanamori H."/>
            <person name="Takamatsu D."/>
        </authorList>
    </citation>
    <scope>NUCLEOTIDE SEQUENCE</scope>
    <source>
        <strain evidence="9">J27TS8</strain>
    </source>
</reference>
<evidence type="ECO:0000256" key="2">
    <source>
        <dbReference type="ARBA" id="ARBA00022475"/>
    </source>
</evidence>
<dbReference type="PANTHER" id="PTHR14969">
    <property type="entry name" value="SPHINGOSINE-1-PHOSPHATE PHOSPHOHYDROLASE"/>
    <property type="match status" value="1"/>
</dbReference>
<dbReference type="Proteomes" id="UP000682111">
    <property type="component" value="Unassembled WGS sequence"/>
</dbReference>
<dbReference type="RefSeq" id="WP_137743992.1">
    <property type="nucleotide sequence ID" value="NZ_BORC01000002.1"/>
</dbReference>